<dbReference type="AlphaFoldDB" id="A0A239B4U1"/>
<protein>
    <submittedName>
        <fullName evidence="2">Uncharacterized protein</fullName>
    </submittedName>
</protein>
<evidence type="ECO:0000313" key="2">
    <source>
        <dbReference type="EMBL" id="SNS02859.1"/>
    </source>
</evidence>
<accession>A0A239B4U1</accession>
<feature type="signal peptide" evidence="1">
    <location>
        <begin position="1"/>
        <end position="30"/>
    </location>
</feature>
<dbReference type="EMBL" id="FZOF01000002">
    <property type="protein sequence ID" value="SNS02859.1"/>
    <property type="molecule type" value="Genomic_DNA"/>
</dbReference>
<keyword evidence="3" id="KW-1185">Reference proteome</keyword>
<name>A0A239B4U1_9ACTN</name>
<reference evidence="2 3" key="1">
    <citation type="submission" date="2017-06" db="EMBL/GenBank/DDBJ databases">
        <authorList>
            <person name="Kim H.J."/>
            <person name="Triplett B.A."/>
        </authorList>
    </citation>
    <scope>NUCLEOTIDE SEQUENCE [LARGE SCALE GENOMIC DNA]</scope>
    <source>
        <strain evidence="2 3">CGMCC 4.1858</strain>
    </source>
</reference>
<dbReference type="Proteomes" id="UP000198280">
    <property type="component" value="Unassembled WGS sequence"/>
</dbReference>
<keyword evidence="1" id="KW-0732">Signal</keyword>
<organism evidence="2 3">
    <name type="scientific">Actinacidiphila glaucinigra</name>
    <dbReference type="NCBI Taxonomy" id="235986"/>
    <lineage>
        <taxon>Bacteria</taxon>
        <taxon>Bacillati</taxon>
        <taxon>Actinomycetota</taxon>
        <taxon>Actinomycetes</taxon>
        <taxon>Kitasatosporales</taxon>
        <taxon>Streptomycetaceae</taxon>
        <taxon>Actinacidiphila</taxon>
    </lineage>
</organism>
<evidence type="ECO:0000256" key="1">
    <source>
        <dbReference type="SAM" id="SignalP"/>
    </source>
</evidence>
<feature type="chain" id="PRO_5039251926" evidence="1">
    <location>
        <begin position="31"/>
        <end position="160"/>
    </location>
</feature>
<proteinExistence type="predicted"/>
<gene>
    <name evidence="2" type="ORF">SAMN05216252_102380</name>
</gene>
<sequence>MNIRAKKTMSGRPRRKVLWGVAGTMTVAAAVVTTTAFVGPTDASAAARTTAVADEAAGNPVQGNGNRDNFGRLRTAEFLGVSVIVPSGTTQTVSARCPSRTEVTGGGFVLSSTDLAVLTSQRSGNGWTVTVRNRNGMTIPAPTARAVVECAAIVRDNNNW</sequence>
<evidence type="ECO:0000313" key="3">
    <source>
        <dbReference type="Proteomes" id="UP000198280"/>
    </source>
</evidence>